<accession>A0ABD0KBU8</accession>
<evidence type="ECO:0000313" key="1">
    <source>
        <dbReference type="EMBL" id="KAK7484616.1"/>
    </source>
</evidence>
<sequence length="406" mass="46588">MGSILRKFFPPDRAISDDVGDSVDDERSTSDRRRRNRAERFVTLQQDDVETLRPFYDGDYVNQRMTEIRKSINYIRENWQQYDRFLASLKKLIKEIPQEGNSKDLVDRARSLFSSRKDWKANANEVGGDPFNAIRVYTAEAGYSSFFAVIYALFRKDNSTESEETIRAAVFLVELLNIDLFNYCLANPSLGNFQGTVYRGLSVSQEDLTKFRELFTRPISQRYISVPLGLMSSSLNRAKAEEFLSLSVATSDPSKPVFPLLMVIHVIELKPEHLQFYREKFPDSVVTGICAVNVEHLSYHRDEREVILRGPFFQVLGLAEGEEIAGRGSHVLEMVMLNSNRDHVTSVRLGEREAEARQLFGTMVGVTRCEFCVNYCRERGLVDDERDYGAMLAQKREQLTAMMSQL</sequence>
<reference evidence="1 2" key="1">
    <citation type="journal article" date="2023" name="Sci. Data">
        <title>Genome assembly of the Korean intertidal mud-creeper Batillaria attramentaria.</title>
        <authorList>
            <person name="Patra A.K."/>
            <person name="Ho P.T."/>
            <person name="Jun S."/>
            <person name="Lee S.J."/>
            <person name="Kim Y."/>
            <person name="Won Y.J."/>
        </authorList>
    </citation>
    <scope>NUCLEOTIDE SEQUENCE [LARGE SCALE GENOMIC DNA]</scope>
    <source>
        <strain evidence="1">Wonlab-2016</strain>
    </source>
</reference>
<comment type="caution">
    <text evidence="1">The sequence shown here is derived from an EMBL/GenBank/DDBJ whole genome shotgun (WGS) entry which is preliminary data.</text>
</comment>
<proteinExistence type="predicted"/>
<dbReference type="AlphaFoldDB" id="A0ABD0KBU8"/>
<evidence type="ECO:0000313" key="2">
    <source>
        <dbReference type="Proteomes" id="UP001519460"/>
    </source>
</evidence>
<organism evidence="1 2">
    <name type="scientific">Batillaria attramentaria</name>
    <dbReference type="NCBI Taxonomy" id="370345"/>
    <lineage>
        <taxon>Eukaryota</taxon>
        <taxon>Metazoa</taxon>
        <taxon>Spiralia</taxon>
        <taxon>Lophotrochozoa</taxon>
        <taxon>Mollusca</taxon>
        <taxon>Gastropoda</taxon>
        <taxon>Caenogastropoda</taxon>
        <taxon>Sorbeoconcha</taxon>
        <taxon>Cerithioidea</taxon>
        <taxon>Batillariidae</taxon>
        <taxon>Batillaria</taxon>
    </lineage>
</organism>
<dbReference type="Gene3D" id="3.90.176.10">
    <property type="entry name" value="Toxin ADP-ribosyltransferase, Chain A, domain 1"/>
    <property type="match status" value="1"/>
</dbReference>
<name>A0ABD0KBU8_9CAEN</name>
<gene>
    <name evidence="1" type="ORF">BaRGS_00024142</name>
</gene>
<dbReference type="Proteomes" id="UP001519460">
    <property type="component" value="Unassembled WGS sequence"/>
</dbReference>
<protein>
    <submittedName>
        <fullName evidence="1">Uncharacterized protein</fullName>
    </submittedName>
</protein>
<dbReference type="EMBL" id="JACVVK020000207">
    <property type="protein sequence ID" value="KAK7484616.1"/>
    <property type="molecule type" value="Genomic_DNA"/>
</dbReference>
<keyword evidence="2" id="KW-1185">Reference proteome</keyword>